<protein>
    <recommendedName>
        <fullName evidence="3">SGNH/GDSL hydrolase family protein</fullName>
    </recommendedName>
</protein>
<accession>A0ABN6VD51</accession>
<sequence>MKILGLGHSHIVAIAEGCYELQHQGATIGGAPLSSRFVYLLDPAITPTLLDEEDGQTLNPRLSEIIAQEGADFGLLSIQGNEHIALSITQPFERIDFILGEESALPLAEGATLLTEAAVRETLRDRMAETIAILAALRRATRMPLYCLSPPPPLPDCQIKAYPKEFFRKAVDADRLSPEIFRYKVWRLACQLYRESCAAQNIVFVEVPPAFIAPPGLLIREAWGADATHANPSFGKAMVEKVIGMVEASRALVA</sequence>
<keyword evidence="2" id="KW-1185">Reference proteome</keyword>
<reference evidence="1 2" key="1">
    <citation type="journal article" date="2023" name="Int. J. Syst. Evol. Microbiol.">
        <title>Methylocystis iwaonis sp. nov., a type II methane-oxidizing bacterium from surface soil of a rice paddy field in Japan, and emended description of the genus Methylocystis (ex Whittenbury et al. 1970) Bowman et al. 1993.</title>
        <authorList>
            <person name="Kaise H."/>
            <person name="Sawadogo J.B."/>
            <person name="Alam M.S."/>
            <person name="Ueno C."/>
            <person name="Dianou D."/>
            <person name="Shinjo R."/>
            <person name="Asakawa S."/>
        </authorList>
    </citation>
    <scope>NUCLEOTIDE SEQUENCE [LARGE SCALE GENOMIC DNA]</scope>
    <source>
        <strain evidence="1 2">SS37A-Re</strain>
    </source>
</reference>
<name>A0ABN6VD51_9HYPH</name>
<evidence type="ECO:0000313" key="1">
    <source>
        <dbReference type="EMBL" id="BDV33175.1"/>
    </source>
</evidence>
<dbReference type="EMBL" id="AP027142">
    <property type="protein sequence ID" value="BDV33175.1"/>
    <property type="molecule type" value="Genomic_DNA"/>
</dbReference>
<proteinExistence type="predicted"/>
<evidence type="ECO:0000313" key="2">
    <source>
        <dbReference type="Proteomes" id="UP001317629"/>
    </source>
</evidence>
<gene>
    <name evidence="1" type="ORF">SS37A_07040</name>
</gene>
<dbReference type="RefSeq" id="WP_202073084.1">
    <property type="nucleotide sequence ID" value="NZ_AP027142.1"/>
</dbReference>
<dbReference type="Proteomes" id="UP001317629">
    <property type="component" value="Chromosome"/>
</dbReference>
<organism evidence="1 2">
    <name type="scientific">Methylocystis iwaonis</name>
    <dbReference type="NCBI Taxonomy" id="2885079"/>
    <lineage>
        <taxon>Bacteria</taxon>
        <taxon>Pseudomonadati</taxon>
        <taxon>Pseudomonadota</taxon>
        <taxon>Alphaproteobacteria</taxon>
        <taxon>Hyphomicrobiales</taxon>
        <taxon>Methylocystaceae</taxon>
        <taxon>Methylocystis</taxon>
    </lineage>
</organism>
<evidence type="ECO:0008006" key="3">
    <source>
        <dbReference type="Google" id="ProtNLM"/>
    </source>
</evidence>